<sequence>MKLFLDANVVLDLILKRQPFFDTIAEIVTIAENKYFTLCLSSVTFVNVNYIACKFTDKKNVSESLKKLRILLDVLTVSATEIDKALYSNFNDFEDAVQHYCALKNNCDYIITRDSKDFKNSEIPVMTPTEFLATLHKY</sequence>
<keyword evidence="3" id="KW-1185">Reference proteome</keyword>
<dbReference type="RefSeq" id="WP_379752673.1">
    <property type="nucleotide sequence ID" value="NZ_JBHSYB010000002.1"/>
</dbReference>
<gene>
    <name evidence="2" type="ORF">ACFQ0S_02030</name>
</gene>
<evidence type="ECO:0000313" key="3">
    <source>
        <dbReference type="Proteomes" id="UP001597051"/>
    </source>
</evidence>
<protein>
    <submittedName>
        <fullName evidence="2">Type II toxin-antitoxin system VapC family toxin</fullName>
    </submittedName>
</protein>
<dbReference type="InterPro" id="IPR029060">
    <property type="entry name" value="PIN-like_dom_sf"/>
</dbReference>
<dbReference type="EMBL" id="JBHTIZ010000005">
    <property type="protein sequence ID" value="MFD0983245.1"/>
    <property type="molecule type" value="Genomic_DNA"/>
</dbReference>
<dbReference type="Proteomes" id="UP001597051">
    <property type="component" value="Unassembled WGS sequence"/>
</dbReference>
<reference evidence="3" key="1">
    <citation type="journal article" date="2019" name="Int. J. Syst. Evol. Microbiol.">
        <title>The Global Catalogue of Microorganisms (GCM) 10K type strain sequencing project: providing services to taxonomists for standard genome sequencing and annotation.</title>
        <authorList>
            <consortium name="The Broad Institute Genomics Platform"/>
            <consortium name="The Broad Institute Genome Sequencing Center for Infectious Disease"/>
            <person name="Wu L."/>
            <person name="Ma J."/>
        </authorList>
    </citation>
    <scope>NUCLEOTIDE SEQUENCE [LARGE SCALE GENOMIC DNA]</scope>
    <source>
        <strain evidence="3">CECT 7649</strain>
    </source>
</reference>
<feature type="domain" description="PIN" evidence="1">
    <location>
        <begin position="3"/>
        <end position="115"/>
    </location>
</feature>
<organism evidence="2 3">
    <name type="scientific">Flavobacterium myungsuense</name>
    <dbReference type="NCBI Taxonomy" id="651823"/>
    <lineage>
        <taxon>Bacteria</taxon>
        <taxon>Pseudomonadati</taxon>
        <taxon>Bacteroidota</taxon>
        <taxon>Flavobacteriia</taxon>
        <taxon>Flavobacteriales</taxon>
        <taxon>Flavobacteriaceae</taxon>
        <taxon>Flavobacterium</taxon>
    </lineage>
</organism>
<dbReference type="CDD" id="cd09854">
    <property type="entry name" value="PIN_VapC-like"/>
    <property type="match status" value="1"/>
</dbReference>
<dbReference type="SUPFAM" id="SSF88723">
    <property type="entry name" value="PIN domain-like"/>
    <property type="match status" value="1"/>
</dbReference>
<dbReference type="Pfam" id="PF13470">
    <property type="entry name" value="PIN_3"/>
    <property type="match status" value="1"/>
</dbReference>
<accession>A0ABW3IZG4</accession>
<proteinExistence type="predicted"/>
<evidence type="ECO:0000313" key="2">
    <source>
        <dbReference type="EMBL" id="MFD0983245.1"/>
    </source>
</evidence>
<evidence type="ECO:0000259" key="1">
    <source>
        <dbReference type="Pfam" id="PF13470"/>
    </source>
</evidence>
<dbReference type="Gene3D" id="3.40.50.1010">
    <property type="entry name" value="5'-nuclease"/>
    <property type="match status" value="1"/>
</dbReference>
<name>A0ABW3IZG4_9FLAO</name>
<comment type="caution">
    <text evidence="2">The sequence shown here is derived from an EMBL/GenBank/DDBJ whole genome shotgun (WGS) entry which is preliminary data.</text>
</comment>
<dbReference type="InterPro" id="IPR002716">
    <property type="entry name" value="PIN_dom"/>
</dbReference>